<accession>A0A6N2B1P8</accession>
<dbReference type="PANTHER" id="PTHR46148:SF56">
    <property type="entry name" value="RETROTRANSPOSON PROTEIN"/>
    <property type="match status" value="1"/>
</dbReference>
<name>A0A6N2B1P8_SOLCI</name>
<dbReference type="EMBL" id="RXGB01005845">
    <property type="protein sequence ID" value="TMW87231.1"/>
    <property type="molecule type" value="Genomic_DNA"/>
</dbReference>
<protein>
    <recommendedName>
        <fullName evidence="2">Chromo domain-containing protein</fullName>
    </recommendedName>
</protein>
<organism evidence="1">
    <name type="scientific">Solanum chilense</name>
    <name type="common">Tomato</name>
    <name type="synonym">Lycopersicon chilense</name>
    <dbReference type="NCBI Taxonomy" id="4083"/>
    <lineage>
        <taxon>Eukaryota</taxon>
        <taxon>Viridiplantae</taxon>
        <taxon>Streptophyta</taxon>
        <taxon>Embryophyta</taxon>
        <taxon>Tracheophyta</taxon>
        <taxon>Spermatophyta</taxon>
        <taxon>Magnoliopsida</taxon>
        <taxon>eudicotyledons</taxon>
        <taxon>Gunneridae</taxon>
        <taxon>Pentapetalae</taxon>
        <taxon>asterids</taxon>
        <taxon>lamiids</taxon>
        <taxon>Solanales</taxon>
        <taxon>Solanaceae</taxon>
        <taxon>Solanoideae</taxon>
        <taxon>Solaneae</taxon>
        <taxon>Solanum</taxon>
        <taxon>Solanum subgen. Lycopersicon</taxon>
    </lineage>
</organism>
<evidence type="ECO:0008006" key="2">
    <source>
        <dbReference type="Google" id="ProtNLM"/>
    </source>
</evidence>
<sequence length="349" mass="39781">MRYSRSHIITLAHPCAKNGGSGTTRLISAREARATRQKEALEVFLGIFFPQKLKKAMVLEFLTVKEDSTRVPEYGLKFTQQSRYAPEIIEDMRCIMSMFVVGLSTLSNKEGRAAILIRDMDITRLMDYDVNILYHIGKATIVANVLSMLSIGSTANVSEETKRLAKDVNRIARLSPTNGFYRSKSGGYDHEQDPIFLELKETIHNQKVLAFEKGGDGALRCGSPIQRFKVGETGLIGHDLFHQDMDKVKVIQERLKTAQSRQKNFTNLPQDLVMVHPVFHISMLKKYMGNHSLIIPTKNIGINDSLSDEEIPAQILHRQVRKLRTKEVTLVEFFWRNQFLKKATWEAEE</sequence>
<reference evidence="1" key="1">
    <citation type="submission" date="2019-05" db="EMBL/GenBank/DDBJ databases">
        <title>The de novo reference genome and transcriptome assemblies of the wild tomato species Solanum chilense.</title>
        <authorList>
            <person name="Stam R."/>
            <person name="Nosenko T."/>
            <person name="Hoerger A.C."/>
            <person name="Stephan W."/>
            <person name="Seidel M.A."/>
            <person name="Kuhn J.M.M."/>
            <person name="Haberer G."/>
            <person name="Tellier A."/>
        </authorList>
    </citation>
    <scope>NUCLEOTIDE SEQUENCE</scope>
    <source>
        <tissue evidence="1">Mature leaves</tissue>
    </source>
</reference>
<evidence type="ECO:0000313" key="1">
    <source>
        <dbReference type="EMBL" id="TMW87231.1"/>
    </source>
</evidence>
<comment type="caution">
    <text evidence="1">The sequence shown here is derived from an EMBL/GenBank/DDBJ whole genome shotgun (WGS) entry which is preliminary data.</text>
</comment>
<gene>
    <name evidence="1" type="ORF">EJD97_020249</name>
</gene>
<proteinExistence type="predicted"/>
<dbReference type="AlphaFoldDB" id="A0A6N2B1P8"/>
<dbReference type="PANTHER" id="PTHR46148">
    <property type="entry name" value="CHROMO DOMAIN-CONTAINING PROTEIN"/>
    <property type="match status" value="1"/>
</dbReference>